<feature type="region of interest" description="Disordered" evidence="1">
    <location>
        <begin position="1"/>
        <end position="57"/>
    </location>
</feature>
<feature type="compositionally biased region" description="Basic residues" evidence="1">
    <location>
        <begin position="32"/>
        <end position="50"/>
    </location>
</feature>
<dbReference type="AlphaFoldDB" id="A0A6J4PFK0"/>
<evidence type="ECO:0000313" key="2">
    <source>
        <dbReference type="EMBL" id="CAA9414604.1"/>
    </source>
</evidence>
<feature type="compositionally biased region" description="Basic and acidic residues" evidence="1">
    <location>
        <begin position="138"/>
        <end position="166"/>
    </location>
</feature>
<protein>
    <submittedName>
        <fullName evidence="2">Maltodextrin ABC transporter, permease protein MdxG</fullName>
    </submittedName>
</protein>
<sequence length="305" mass="34200">DRDAARPVARPRGPRGDLPHLLARAAQAPARAQHRRLDRAARHAHRRHDHRAVPRGVGLPQLPQAAQLDPDQRDHLFGQPHAGELPTRAVRHQLPHVVPQLGHRGALHHGDRHRDVGDRGLRAEPLQLPRQAGPDVGLPDHPDVPGGDPDRPHLHDHEPARAHRHQGVADHRLLHRGGAVLRLDAARLLRHHPQGARRGRGARRRRPVRHLLAGHPPARAARPRGHGVLHLPHRLGRGRLRHRLPADRGDAHPGRRAPAVRAAVQPPVGPADRRLDPHHAARRHRLLLHPEAPRRRPHRRRHQGL</sequence>
<feature type="compositionally biased region" description="Low complexity" evidence="1">
    <location>
        <begin position="19"/>
        <end position="31"/>
    </location>
</feature>
<feature type="non-terminal residue" evidence="2">
    <location>
        <position position="1"/>
    </location>
</feature>
<reference evidence="2" key="1">
    <citation type="submission" date="2020-02" db="EMBL/GenBank/DDBJ databases">
        <authorList>
            <person name="Meier V. D."/>
        </authorList>
    </citation>
    <scope>NUCLEOTIDE SEQUENCE</scope>
    <source>
        <strain evidence="2">AVDCRST_MAG06</strain>
    </source>
</reference>
<feature type="non-terminal residue" evidence="2">
    <location>
        <position position="305"/>
    </location>
</feature>
<feature type="region of interest" description="Disordered" evidence="1">
    <location>
        <begin position="127"/>
        <end position="166"/>
    </location>
</feature>
<evidence type="ECO:0000256" key="1">
    <source>
        <dbReference type="SAM" id="MobiDB-lite"/>
    </source>
</evidence>
<feature type="compositionally biased region" description="Low complexity" evidence="1">
    <location>
        <begin position="1"/>
        <end position="11"/>
    </location>
</feature>
<name>A0A6J4PFK0_9ACTN</name>
<proteinExistence type="predicted"/>
<gene>
    <name evidence="2" type="ORF">AVDCRST_MAG06-3100</name>
</gene>
<feature type="compositionally biased region" description="Basic residues" evidence="1">
    <location>
        <begin position="295"/>
        <end position="305"/>
    </location>
</feature>
<dbReference type="EMBL" id="CADCUP010000206">
    <property type="protein sequence ID" value="CAA9414604.1"/>
    <property type="molecule type" value="Genomic_DNA"/>
</dbReference>
<accession>A0A6J4PFK0</accession>
<organism evidence="2">
    <name type="scientific">uncultured Nocardioides sp</name>
    <dbReference type="NCBI Taxonomy" id="198441"/>
    <lineage>
        <taxon>Bacteria</taxon>
        <taxon>Bacillati</taxon>
        <taxon>Actinomycetota</taxon>
        <taxon>Actinomycetes</taxon>
        <taxon>Propionibacteriales</taxon>
        <taxon>Nocardioidaceae</taxon>
        <taxon>Nocardioides</taxon>
        <taxon>environmental samples</taxon>
    </lineage>
</organism>
<feature type="region of interest" description="Disordered" evidence="1">
    <location>
        <begin position="285"/>
        <end position="305"/>
    </location>
</feature>